<proteinExistence type="predicted"/>
<protein>
    <recommendedName>
        <fullName evidence="3">Endonuclease-reverse transcriptase</fullName>
    </recommendedName>
</protein>
<evidence type="ECO:0000313" key="1">
    <source>
        <dbReference type="EMBL" id="CAF1550765.1"/>
    </source>
</evidence>
<dbReference type="Proteomes" id="UP000663834">
    <property type="component" value="Unassembled WGS sequence"/>
</dbReference>
<name>A0A815WYW9_9BILA</name>
<dbReference type="EMBL" id="CAJNOW010008950">
    <property type="protein sequence ID" value="CAF1550765.1"/>
    <property type="molecule type" value="Genomic_DNA"/>
</dbReference>
<sequence>MVFPITAYRCESWTIKQADRRKIDAFELWCWRRLLRVPWTEKRTNKSVLQEIKPECSLEVSMVKLKLSYFGHIMRRQDSLEKEIMLGMVGGKRRRGRQKKRWIDTIKEDTHLTITKLNTMAHNRNMWRGLIHRIAKSRTRLNG</sequence>
<organism evidence="1 2">
    <name type="scientific">Rotaria magnacalcarata</name>
    <dbReference type="NCBI Taxonomy" id="392030"/>
    <lineage>
        <taxon>Eukaryota</taxon>
        <taxon>Metazoa</taxon>
        <taxon>Spiralia</taxon>
        <taxon>Gnathifera</taxon>
        <taxon>Rotifera</taxon>
        <taxon>Eurotatoria</taxon>
        <taxon>Bdelloidea</taxon>
        <taxon>Philodinida</taxon>
        <taxon>Philodinidae</taxon>
        <taxon>Rotaria</taxon>
    </lineage>
</organism>
<dbReference type="PANTHER" id="PTHR47027">
    <property type="entry name" value="REVERSE TRANSCRIPTASE DOMAIN-CONTAINING PROTEIN"/>
    <property type="match status" value="1"/>
</dbReference>
<comment type="caution">
    <text evidence="1">The sequence shown here is derived from an EMBL/GenBank/DDBJ whole genome shotgun (WGS) entry which is preliminary data.</text>
</comment>
<dbReference type="AlphaFoldDB" id="A0A815WYW9"/>
<dbReference type="PANTHER" id="PTHR47027:SF8">
    <property type="entry name" value="RIBONUCLEASE H"/>
    <property type="match status" value="1"/>
</dbReference>
<dbReference type="OrthoDB" id="425681at2759"/>
<reference evidence="1" key="1">
    <citation type="submission" date="2021-02" db="EMBL/GenBank/DDBJ databases">
        <authorList>
            <person name="Nowell W R."/>
        </authorList>
    </citation>
    <scope>NUCLEOTIDE SEQUENCE</scope>
</reference>
<evidence type="ECO:0000313" key="2">
    <source>
        <dbReference type="Proteomes" id="UP000663834"/>
    </source>
</evidence>
<gene>
    <name evidence="1" type="ORF">KQP761_LOCUS17634</name>
</gene>
<accession>A0A815WYW9</accession>
<evidence type="ECO:0008006" key="3">
    <source>
        <dbReference type="Google" id="ProtNLM"/>
    </source>
</evidence>